<dbReference type="OMA" id="YESTRIE"/>
<feature type="compositionally biased region" description="Basic and acidic residues" evidence="7">
    <location>
        <begin position="108"/>
        <end position="123"/>
    </location>
</feature>
<dbReference type="GO" id="GO:0005634">
    <property type="term" value="C:nucleus"/>
    <property type="evidence" value="ECO:0000318"/>
    <property type="project" value="GO_Central"/>
</dbReference>
<protein>
    <submittedName>
        <fullName evidence="8">Uncharacterized protein</fullName>
    </submittedName>
</protein>
<dbReference type="eggNOG" id="KOG4328">
    <property type="taxonomic scope" value="Eukaryota"/>
</dbReference>
<dbReference type="Gene3D" id="2.130.10.10">
    <property type="entry name" value="YVTN repeat-like/Quinoprotein amine dehydrogenase"/>
    <property type="match status" value="1"/>
</dbReference>
<evidence type="ECO:0000256" key="7">
    <source>
        <dbReference type="SAM" id="MobiDB-lite"/>
    </source>
</evidence>
<keyword evidence="5" id="KW-0238">DNA-binding</keyword>
<evidence type="ECO:0000313" key="8">
    <source>
        <dbReference type="EMBL" id="ERN10332.1"/>
    </source>
</evidence>
<dbReference type="HOGENOM" id="CLU_584431_0_0_1"/>
<dbReference type="SMART" id="SM00320">
    <property type="entry name" value="WD40"/>
    <property type="match status" value="4"/>
</dbReference>
<evidence type="ECO:0000313" key="9">
    <source>
        <dbReference type="Proteomes" id="UP000017836"/>
    </source>
</evidence>
<dbReference type="GO" id="GO:2000001">
    <property type="term" value="P:regulation of DNA damage checkpoint"/>
    <property type="evidence" value="ECO:0000318"/>
    <property type="project" value="GO_Central"/>
</dbReference>
<name>W1PK22_AMBTC</name>
<organism evidence="8 9">
    <name type="scientific">Amborella trichopoda</name>
    <dbReference type="NCBI Taxonomy" id="13333"/>
    <lineage>
        <taxon>Eukaryota</taxon>
        <taxon>Viridiplantae</taxon>
        <taxon>Streptophyta</taxon>
        <taxon>Embryophyta</taxon>
        <taxon>Tracheophyta</taxon>
        <taxon>Spermatophyta</taxon>
        <taxon>Magnoliopsida</taxon>
        <taxon>Amborellales</taxon>
        <taxon>Amborellaceae</taxon>
        <taxon>Amborella</taxon>
    </lineage>
</organism>
<evidence type="ECO:0000256" key="3">
    <source>
        <dbReference type="ARBA" id="ARBA00022737"/>
    </source>
</evidence>
<dbReference type="GO" id="GO:0006974">
    <property type="term" value="P:DNA damage response"/>
    <property type="evidence" value="ECO:0007669"/>
    <property type="project" value="UniProtKB-KW"/>
</dbReference>
<keyword evidence="3" id="KW-0677">Repeat</keyword>
<keyword evidence="9" id="KW-1185">Reference proteome</keyword>
<feature type="compositionally biased region" description="Low complexity" evidence="7">
    <location>
        <begin position="437"/>
        <end position="449"/>
    </location>
</feature>
<dbReference type="InterPro" id="IPR019775">
    <property type="entry name" value="WD40_repeat_CS"/>
</dbReference>
<dbReference type="Pfam" id="PF00400">
    <property type="entry name" value="WD40"/>
    <property type="match status" value="1"/>
</dbReference>
<dbReference type="SUPFAM" id="SSF50978">
    <property type="entry name" value="WD40 repeat-like"/>
    <property type="match status" value="1"/>
</dbReference>
<dbReference type="PROSITE" id="PS00678">
    <property type="entry name" value="WD_REPEATS_1"/>
    <property type="match status" value="1"/>
</dbReference>
<sequence>MGVVKRRRLHNIEEKKPRKAIKSSVKKEEEEEEERKDGVVKKDKPRKAIKGYVKKEEDETKKDGVVKKDEEGMTEYERRRLENIEKNQLMLASLNVQSLLSSVPTKHPRVDPKGYKKTPERKQSKQGPVVLRRSLRARGFPPDASSANGLHDDEPCINHLSLSSSTSVPIRKILGSFTMEEVYETKKDDASNKHFIDTIINLSDKSPLSRIGAKNIEAFEVGQLRLRAENVARLVPGRIFSLAFFPFCERSVVVAGGKFGHVGIWDTDQKEEDGVHSYCPHSAPVSGVVVWPFHLTKIFTSSYDGFIRLMNVEEGKFDMVYNCNDEIFALSARTCDSNSLYFAEGQGEFKVWDERTKGISTSYSLHSQRINSIDFNPENNNMMCTSSSDGKACIWDLRCIRNDPLQIVKHQRAIHSAFFSPSGKYLATTRRTKSAAQQPRRPGQQQPRRTCSRCCQGAHLGGASTTLG</sequence>
<feature type="region of interest" description="Disordered" evidence="7">
    <location>
        <begin position="104"/>
        <end position="128"/>
    </location>
</feature>
<proteinExistence type="inferred from homology"/>
<dbReference type="GO" id="GO:0003677">
    <property type="term" value="F:DNA binding"/>
    <property type="evidence" value="ECO:0000318"/>
    <property type="project" value="GO_Central"/>
</dbReference>
<evidence type="ECO:0000256" key="2">
    <source>
        <dbReference type="ARBA" id="ARBA00022574"/>
    </source>
</evidence>
<dbReference type="InterPro" id="IPR036322">
    <property type="entry name" value="WD40_repeat_dom_sf"/>
</dbReference>
<gene>
    <name evidence="8" type="ORF">AMTR_s00026p00029620</name>
</gene>
<dbReference type="Gramene" id="ERN10332">
    <property type="protein sequence ID" value="ERN10332"/>
    <property type="gene ID" value="AMTR_s00026p00029620"/>
</dbReference>
<feature type="repeat" description="WD" evidence="6">
    <location>
        <begin position="363"/>
        <end position="398"/>
    </location>
</feature>
<feature type="region of interest" description="Disordered" evidence="7">
    <location>
        <begin position="1"/>
        <end position="46"/>
    </location>
</feature>
<dbReference type="PANTHER" id="PTHR14773">
    <property type="entry name" value="WD REPEAT-CONTAINING PROTEIN 76"/>
    <property type="match status" value="1"/>
</dbReference>
<dbReference type="PANTHER" id="PTHR14773:SF0">
    <property type="entry name" value="WD REPEAT-CONTAINING PROTEIN 76"/>
    <property type="match status" value="1"/>
</dbReference>
<keyword evidence="4" id="KW-0227">DNA damage</keyword>
<accession>W1PK22</accession>
<evidence type="ECO:0000256" key="1">
    <source>
        <dbReference type="ARBA" id="ARBA00005434"/>
    </source>
</evidence>
<reference evidence="9" key="1">
    <citation type="journal article" date="2013" name="Science">
        <title>The Amborella genome and the evolution of flowering plants.</title>
        <authorList>
            <consortium name="Amborella Genome Project"/>
        </authorList>
    </citation>
    <scope>NUCLEOTIDE SEQUENCE [LARGE SCALE GENOMIC DNA]</scope>
</reference>
<keyword evidence="2 6" id="KW-0853">WD repeat</keyword>
<dbReference type="Proteomes" id="UP000017836">
    <property type="component" value="Unassembled WGS sequence"/>
</dbReference>
<evidence type="ECO:0000256" key="6">
    <source>
        <dbReference type="PROSITE-ProRule" id="PRU00221"/>
    </source>
</evidence>
<dbReference type="AlphaFoldDB" id="W1PK22"/>
<feature type="region of interest" description="Disordered" evidence="7">
    <location>
        <begin position="429"/>
        <end position="450"/>
    </location>
</feature>
<dbReference type="InterPro" id="IPR015943">
    <property type="entry name" value="WD40/YVTN_repeat-like_dom_sf"/>
</dbReference>
<evidence type="ECO:0000256" key="5">
    <source>
        <dbReference type="ARBA" id="ARBA00023125"/>
    </source>
</evidence>
<dbReference type="PROSITE" id="PS50082">
    <property type="entry name" value="WD_REPEATS_2"/>
    <property type="match status" value="1"/>
</dbReference>
<dbReference type="EMBL" id="KI392852">
    <property type="protein sequence ID" value="ERN10332.1"/>
    <property type="molecule type" value="Genomic_DNA"/>
</dbReference>
<dbReference type="InterPro" id="IPR001680">
    <property type="entry name" value="WD40_rpt"/>
</dbReference>
<comment type="similarity">
    <text evidence="1">Belongs to the WD repeat DDB2/WDR76 family.</text>
</comment>
<dbReference type="InterPro" id="IPR050853">
    <property type="entry name" value="WD_repeat_DNA-damage-binding"/>
</dbReference>
<dbReference type="PROSITE" id="PS50294">
    <property type="entry name" value="WD_REPEATS_REGION"/>
    <property type="match status" value="1"/>
</dbReference>
<evidence type="ECO:0000256" key="4">
    <source>
        <dbReference type="ARBA" id="ARBA00022763"/>
    </source>
</evidence>
<dbReference type="STRING" id="13333.W1PK22"/>